<keyword evidence="8 12" id="KW-0472">Membrane</keyword>
<dbReference type="Proteomes" id="UP000242525">
    <property type="component" value="Unassembled WGS sequence"/>
</dbReference>
<dbReference type="GO" id="GO:0006031">
    <property type="term" value="P:chitin biosynthetic process"/>
    <property type="evidence" value="ECO:0007669"/>
    <property type="project" value="TreeGrafter"/>
</dbReference>
<feature type="region of interest" description="Disordered" evidence="11">
    <location>
        <begin position="1"/>
        <end position="152"/>
    </location>
</feature>
<evidence type="ECO:0000256" key="12">
    <source>
        <dbReference type="SAM" id="Phobius"/>
    </source>
</evidence>
<dbReference type="Pfam" id="PF08407">
    <property type="entry name" value="Chitin_synth_1N"/>
    <property type="match status" value="1"/>
</dbReference>
<feature type="transmembrane region" description="Helical" evidence="12">
    <location>
        <begin position="784"/>
        <end position="806"/>
    </location>
</feature>
<organism evidence="14 15">
    <name type="scientific">Geotrichum candidum</name>
    <name type="common">Oospora lactis</name>
    <name type="synonym">Dipodascus geotrichum</name>
    <dbReference type="NCBI Taxonomy" id="1173061"/>
    <lineage>
        <taxon>Eukaryota</taxon>
        <taxon>Fungi</taxon>
        <taxon>Dikarya</taxon>
        <taxon>Ascomycota</taxon>
        <taxon>Saccharomycotina</taxon>
        <taxon>Dipodascomycetes</taxon>
        <taxon>Dipodascales</taxon>
        <taxon>Dipodascaceae</taxon>
        <taxon>Geotrichum</taxon>
    </lineage>
</organism>
<evidence type="ECO:0000256" key="11">
    <source>
        <dbReference type="SAM" id="MobiDB-lite"/>
    </source>
</evidence>
<feature type="compositionally biased region" description="Polar residues" evidence="11">
    <location>
        <begin position="21"/>
        <end position="31"/>
    </location>
</feature>
<evidence type="ECO:0000256" key="6">
    <source>
        <dbReference type="ARBA" id="ARBA00022692"/>
    </source>
</evidence>
<keyword evidence="3" id="KW-1003">Cell membrane</keyword>
<reference evidence="14" key="1">
    <citation type="submission" date="2014-03" db="EMBL/GenBank/DDBJ databases">
        <authorList>
            <person name="Casaregola S."/>
        </authorList>
    </citation>
    <scope>NUCLEOTIDE SEQUENCE [LARGE SCALE GENOMIC DNA]</scope>
    <source>
        <strain evidence="14">CLIB 918</strain>
    </source>
</reference>
<evidence type="ECO:0000313" key="14">
    <source>
        <dbReference type="EMBL" id="CDO53251.1"/>
    </source>
</evidence>
<comment type="subcellular location">
    <subcellularLocation>
        <location evidence="1">Cell membrane</location>
        <topology evidence="1">Multi-pass membrane protein</topology>
    </subcellularLocation>
</comment>
<dbReference type="InterPro" id="IPR029044">
    <property type="entry name" value="Nucleotide-diphossugar_trans"/>
</dbReference>
<evidence type="ECO:0000256" key="4">
    <source>
        <dbReference type="ARBA" id="ARBA00022676"/>
    </source>
</evidence>
<evidence type="ECO:0000256" key="8">
    <source>
        <dbReference type="ARBA" id="ARBA00023136"/>
    </source>
</evidence>
<dbReference type="OrthoDB" id="26569at2759"/>
<keyword evidence="6 12" id="KW-0812">Transmembrane</keyword>
<evidence type="ECO:0000259" key="13">
    <source>
        <dbReference type="Pfam" id="PF08407"/>
    </source>
</evidence>
<dbReference type="InterPro" id="IPR004835">
    <property type="entry name" value="Chitin_synth"/>
</dbReference>
<dbReference type="STRING" id="1173061.A0A0J9X7Q4"/>
<feature type="compositionally biased region" description="Low complexity" evidence="11">
    <location>
        <begin position="74"/>
        <end position="88"/>
    </location>
</feature>
<dbReference type="PANTHER" id="PTHR22914">
    <property type="entry name" value="CHITIN SYNTHASE"/>
    <property type="match status" value="1"/>
</dbReference>
<comment type="similarity">
    <text evidence="10">Belongs to the chitin synthase family. Class III subfamily.</text>
</comment>
<gene>
    <name evidence="14" type="ORF">BN980_GECA04s06797g</name>
</gene>
<keyword evidence="9" id="KW-0961">Cell wall biogenesis/degradation</keyword>
<feature type="transmembrane region" description="Helical" evidence="12">
    <location>
        <begin position="835"/>
        <end position="856"/>
    </location>
</feature>
<evidence type="ECO:0000256" key="2">
    <source>
        <dbReference type="ARBA" id="ARBA00012543"/>
    </source>
</evidence>
<evidence type="ECO:0000256" key="9">
    <source>
        <dbReference type="ARBA" id="ARBA00023316"/>
    </source>
</evidence>
<dbReference type="GO" id="GO:0004100">
    <property type="term" value="F:chitin synthase activity"/>
    <property type="evidence" value="ECO:0007669"/>
    <property type="project" value="UniProtKB-EC"/>
</dbReference>
<keyword evidence="5" id="KW-0808">Transferase</keyword>
<dbReference type="GO" id="GO:0005886">
    <property type="term" value="C:plasma membrane"/>
    <property type="evidence" value="ECO:0007669"/>
    <property type="project" value="UniProtKB-SubCell"/>
</dbReference>
<dbReference type="SUPFAM" id="SSF53448">
    <property type="entry name" value="Nucleotide-diphospho-sugar transferases"/>
    <property type="match status" value="1"/>
</dbReference>
<evidence type="ECO:0000256" key="3">
    <source>
        <dbReference type="ARBA" id="ARBA00022475"/>
    </source>
</evidence>
<feature type="transmembrane region" description="Helical" evidence="12">
    <location>
        <begin position="751"/>
        <end position="772"/>
    </location>
</feature>
<feature type="transmembrane region" description="Helical" evidence="12">
    <location>
        <begin position="700"/>
        <end position="722"/>
    </location>
</feature>
<dbReference type="InterPro" id="IPR013616">
    <property type="entry name" value="Chitin_synth_N"/>
</dbReference>
<keyword evidence="7 12" id="KW-1133">Transmembrane helix</keyword>
<dbReference type="PANTHER" id="PTHR22914:SF11">
    <property type="entry name" value="CHITIN SYNTHASE B"/>
    <property type="match status" value="1"/>
</dbReference>
<feature type="transmembrane region" description="Helical" evidence="12">
    <location>
        <begin position="1003"/>
        <end position="1027"/>
    </location>
</feature>
<feature type="transmembrane region" description="Helical" evidence="12">
    <location>
        <begin position="659"/>
        <end position="679"/>
    </location>
</feature>
<accession>A0A0J9X7Q4</accession>
<proteinExistence type="inferred from homology"/>
<keyword evidence="4" id="KW-0328">Glycosyltransferase</keyword>
<feature type="transmembrane region" description="Helical" evidence="12">
    <location>
        <begin position="964"/>
        <end position="983"/>
    </location>
</feature>
<evidence type="ECO:0000313" key="15">
    <source>
        <dbReference type="Proteomes" id="UP000242525"/>
    </source>
</evidence>
<dbReference type="AlphaFoldDB" id="A0A0J9X7Q4"/>
<comment type="caution">
    <text evidence="14">The sequence shown here is derived from an EMBL/GenBank/DDBJ whole genome shotgun (WGS) entry which is preliminary data.</text>
</comment>
<feature type="compositionally biased region" description="Polar residues" evidence="11">
    <location>
        <begin position="1"/>
        <end position="10"/>
    </location>
</feature>
<evidence type="ECO:0000256" key="7">
    <source>
        <dbReference type="ARBA" id="ARBA00022989"/>
    </source>
</evidence>
<dbReference type="GO" id="GO:0071555">
    <property type="term" value="P:cell wall organization"/>
    <property type="evidence" value="ECO:0007669"/>
    <property type="project" value="UniProtKB-KW"/>
</dbReference>
<evidence type="ECO:0000256" key="10">
    <source>
        <dbReference type="ARBA" id="ARBA00038055"/>
    </source>
</evidence>
<dbReference type="Pfam" id="PF01644">
    <property type="entry name" value="Chitin_synth_1"/>
    <property type="match status" value="1"/>
</dbReference>
<dbReference type="EMBL" id="CCBN010000004">
    <property type="protein sequence ID" value="CDO53251.1"/>
    <property type="molecule type" value="Genomic_DNA"/>
</dbReference>
<dbReference type="EC" id="2.4.1.16" evidence="2"/>
<evidence type="ECO:0000256" key="5">
    <source>
        <dbReference type="ARBA" id="ARBA00022679"/>
    </source>
</evidence>
<dbReference type="GO" id="GO:0030428">
    <property type="term" value="C:cell septum"/>
    <property type="evidence" value="ECO:0007669"/>
    <property type="project" value="TreeGrafter"/>
</dbReference>
<name>A0A0J9X7Q4_GEOCN</name>
<sequence>MSNNNSSNPYANEAGGDQHRQASSGNPYFNASSQNNDSQSSLSQSNHPITDPTFISHPDPLATHQDNRVLSPFSDQYRSQDYSSQSLQPVESYYESSSNGLPADDPYNADFEEDAVPLTDYPNGSKNGYARPSDSSKHAPYPPQEEDHQGGAVGLFRRITQRRNNTHRKVSGSPYVNSYNDSATEVDDMPIEYIQGLPGVDGEQPYGEGQNAYFPYPMPYNPGDREGPIPMPDPYRPESVTTDLIDASWEMRQQQLVNENYAKRQVNLVNGIFSTEYPVPSAVRACVEPKHMDLEGGSTEFTHMRYTAATVDPDDFDEDHGYTLRAKEYNRETELLIAVTYYSEDKVLTARTLYGIMKNVHNLCADRKSSFWHNGSPPWQKIVVTIIMDGIEPCRKDVLDTLATMGIYQDGVMKKSINENKTTAHIFEYTSQICVSPELELLRPTGDAKNTIPPIQYILCLKQENSKKINSHRWLFNGFGRILNPNICILVDAGTKPASKSLVHLWRAFYNNQKLGGACGEIHAMLGKHMRSIVNPLVAAQNFEYKISNILDKPLESTFGFISVLPGAFSAYRYQALLGRPLDQYFLGDHSLADRLGDRGLHGMSIFRRNMFLAEDRILCFEITFKRNEAWHLEYVKASKAETDVPEQIDEFISQRRRWLNGSFAATLYSMMHFGNIYTTSHNPLRTIFLHLQLLYNFTNLLLTWFSLAAFYLTTTVIMELAGNPNPEGMDSSDSAYVTPFPFPNASVSTAIAQILRFLYIMFLIVSFFLSLGNRPKGSRKQFTFLFVVYGLMQTYALIIAIYLAVRAFQSTGNNMNPFQGSGDGITGLFQSSGFLVVLALASTYGLFIISGILYLDIGHLVTSLAQYTFIMPSFTNVVNVYAFCNWHDVSWGTKGSDKADALPAANSTKADDGKGEVIVEFERPQQDLDSQFNLVVQRALKPYPKEDKSVKVKRETEDENKSFRTNLIIFWFFCNAILILILTSKSITEIGFSGTTNRTKYYFFALIILTAIMAFFRLMGCIIFVTKSYFKRGFGKR</sequence>
<protein>
    <recommendedName>
        <fullName evidence="2">chitin synthase</fullName>
        <ecNumber evidence="2">2.4.1.16</ecNumber>
    </recommendedName>
</protein>
<dbReference type="CDD" id="cd04190">
    <property type="entry name" value="Chitin_synth_C"/>
    <property type="match status" value="1"/>
</dbReference>
<feature type="compositionally biased region" description="Low complexity" evidence="11">
    <location>
        <begin position="32"/>
        <end position="46"/>
    </location>
</feature>
<keyword evidence="15" id="KW-1185">Reference proteome</keyword>
<feature type="domain" description="Chitin synthase N-terminal" evidence="13">
    <location>
        <begin position="263"/>
        <end position="334"/>
    </location>
</feature>
<evidence type="ECO:0000256" key="1">
    <source>
        <dbReference type="ARBA" id="ARBA00004651"/>
    </source>
</evidence>